<evidence type="ECO:0000313" key="3">
    <source>
        <dbReference type="EMBL" id="SJM28020.1"/>
    </source>
</evidence>
<dbReference type="GO" id="GO:0080120">
    <property type="term" value="P:CAAX-box protein maturation"/>
    <property type="evidence" value="ECO:0007669"/>
    <property type="project" value="UniProtKB-ARBA"/>
</dbReference>
<feature type="domain" description="CAAX prenyl protease 2/Lysostaphin resistance protein A-like" evidence="2">
    <location>
        <begin position="103"/>
        <end position="198"/>
    </location>
</feature>
<keyword evidence="1" id="KW-0812">Transmembrane</keyword>
<reference evidence="4" key="1">
    <citation type="submission" date="2016-12" db="EMBL/GenBank/DDBJ databases">
        <authorList>
            <person name="Brunel B."/>
        </authorList>
    </citation>
    <scope>NUCLEOTIDE SEQUENCE [LARGE SCALE GENOMIC DNA]</scope>
</reference>
<dbReference type="InterPro" id="IPR003675">
    <property type="entry name" value="Rce1/LyrA-like_dom"/>
</dbReference>
<feature type="transmembrane region" description="Helical" evidence="1">
    <location>
        <begin position="188"/>
        <end position="206"/>
    </location>
</feature>
<dbReference type="RefSeq" id="WP_123145892.1">
    <property type="nucleotide sequence ID" value="NZ_FUIG01000002.1"/>
</dbReference>
<proteinExistence type="predicted"/>
<feature type="transmembrane region" description="Helical" evidence="1">
    <location>
        <begin position="161"/>
        <end position="181"/>
    </location>
</feature>
<feature type="transmembrane region" description="Helical" evidence="1">
    <location>
        <begin position="103"/>
        <end position="124"/>
    </location>
</feature>
<name>A0A2P9AA72_9HYPH</name>
<dbReference type="GO" id="GO:0004175">
    <property type="term" value="F:endopeptidase activity"/>
    <property type="evidence" value="ECO:0007669"/>
    <property type="project" value="UniProtKB-ARBA"/>
</dbReference>
<dbReference type="Pfam" id="PF02517">
    <property type="entry name" value="Rce1-like"/>
    <property type="match status" value="1"/>
</dbReference>
<dbReference type="EMBL" id="FUIG01000002">
    <property type="protein sequence ID" value="SJM28020.1"/>
    <property type="molecule type" value="Genomic_DNA"/>
</dbReference>
<keyword evidence="1" id="KW-0472">Membrane</keyword>
<feature type="transmembrane region" description="Helical" evidence="1">
    <location>
        <begin position="71"/>
        <end position="97"/>
    </location>
</feature>
<keyword evidence="4" id="KW-1185">Reference proteome</keyword>
<sequence>MRLVLIFAGLLALYLVLDRSAWSLRRFRGEWGLIVGTLAIVAAFIVEYIVARKVPREAALALGLGAPRSGATWFTVIGSVVLITLIPIYCAIAALPLSLRDGWWWLAFGIFAQGGIAEETVFRGFLFRHLREGRTFWRAAAIAAVPFVLVHLAMFWTMEPILAAVSLGVALSLIFPLAAIFERAGNSIWPGAFLHAVIQGTIKLVVVPDESFIQLALVWLVVTAVAPWAVFLLPKSQAESLPRGNPGRAHGG</sequence>
<evidence type="ECO:0000259" key="2">
    <source>
        <dbReference type="Pfam" id="PF02517"/>
    </source>
</evidence>
<dbReference type="Proteomes" id="UP000245698">
    <property type="component" value="Unassembled WGS sequence"/>
</dbReference>
<dbReference type="AlphaFoldDB" id="A0A2P9AA72"/>
<accession>A0A2P9AA72</accession>
<evidence type="ECO:0000313" key="4">
    <source>
        <dbReference type="Proteomes" id="UP000245698"/>
    </source>
</evidence>
<feature type="transmembrane region" description="Helical" evidence="1">
    <location>
        <begin position="31"/>
        <end position="50"/>
    </location>
</feature>
<feature type="transmembrane region" description="Helical" evidence="1">
    <location>
        <begin position="136"/>
        <end position="155"/>
    </location>
</feature>
<feature type="transmembrane region" description="Helical" evidence="1">
    <location>
        <begin position="212"/>
        <end position="233"/>
    </location>
</feature>
<evidence type="ECO:0000256" key="1">
    <source>
        <dbReference type="SAM" id="Phobius"/>
    </source>
</evidence>
<organism evidence="3 4">
    <name type="scientific">Mesorhizobium delmotii</name>
    <dbReference type="NCBI Taxonomy" id="1631247"/>
    <lineage>
        <taxon>Bacteria</taxon>
        <taxon>Pseudomonadati</taxon>
        <taxon>Pseudomonadota</taxon>
        <taxon>Alphaproteobacteria</taxon>
        <taxon>Hyphomicrobiales</taxon>
        <taxon>Phyllobacteriaceae</taxon>
        <taxon>Mesorhizobium</taxon>
    </lineage>
</organism>
<keyword evidence="1" id="KW-1133">Transmembrane helix</keyword>
<protein>
    <recommendedName>
        <fullName evidence="2">CAAX prenyl protease 2/Lysostaphin resistance protein A-like domain-containing protein</fullName>
    </recommendedName>
</protein>
<gene>
    <name evidence="3" type="ORF">BQ8482_100216</name>
</gene>